<dbReference type="EMBL" id="JAGRRH010000001">
    <property type="protein sequence ID" value="KAG7374449.1"/>
    <property type="molecule type" value="Genomic_DNA"/>
</dbReference>
<feature type="chain" id="PRO_5039930680" evidence="1">
    <location>
        <begin position="21"/>
        <end position="208"/>
    </location>
</feature>
<evidence type="ECO:0000313" key="2">
    <source>
        <dbReference type="EMBL" id="KAG7374449.1"/>
    </source>
</evidence>
<reference evidence="2" key="1">
    <citation type="journal article" date="2021" name="Sci. Rep.">
        <title>Diploid genomic architecture of Nitzschia inconspicua, an elite biomass production diatom.</title>
        <authorList>
            <person name="Oliver A."/>
            <person name="Podell S."/>
            <person name="Pinowska A."/>
            <person name="Traller J.C."/>
            <person name="Smith S.R."/>
            <person name="McClure R."/>
            <person name="Beliaev A."/>
            <person name="Bohutskyi P."/>
            <person name="Hill E.A."/>
            <person name="Rabines A."/>
            <person name="Zheng H."/>
            <person name="Allen L.Z."/>
            <person name="Kuo A."/>
            <person name="Grigoriev I.V."/>
            <person name="Allen A.E."/>
            <person name="Hazlebeck D."/>
            <person name="Allen E.E."/>
        </authorList>
    </citation>
    <scope>NUCLEOTIDE SEQUENCE</scope>
    <source>
        <strain evidence="2">Hildebrandi</strain>
    </source>
</reference>
<accession>A0A9K3M5A4</accession>
<sequence>MNRIEFALVAFFIALDGNVGSHTLKYRDNLLTSLTPFWWRMLTKRMTGFYECKRLKLLNITLAVDKLIHLPYDERYKSKNEDPGDRWYSDVKVKYIIGGYPRTLELMAIDNCYVDLIPKHSKSGSVAQNYGRTWVNVYIPKSIMKSMIEKFKADTNWGISNKGLNVDSTQGLTSITANIDDIDHPPFYAMAKEFDDDDQFTGRILTVV</sequence>
<gene>
    <name evidence="2" type="ORF">IV203_013544</name>
</gene>
<reference evidence="2" key="2">
    <citation type="submission" date="2021-04" db="EMBL/GenBank/DDBJ databases">
        <authorList>
            <person name="Podell S."/>
        </authorList>
    </citation>
    <scope>NUCLEOTIDE SEQUENCE</scope>
    <source>
        <strain evidence="2">Hildebrandi</strain>
    </source>
</reference>
<dbReference type="Proteomes" id="UP000693970">
    <property type="component" value="Unassembled WGS sequence"/>
</dbReference>
<proteinExistence type="predicted"/>
<feature type="signal peptide" evidence="1">
    <location>
        <begin position="1"/>
        <end position="20"/>
    </location>
</feature>
<evidence type="ECO:0000256" key="1">
    <source>
        <dbReference type="SAM" id="SignalP"/>
    </source>
</evidence>
<evidence type="ECO:0000313" key="3">
    <source>
        <dbReference type="Proteomes" id="UP000693970"/>
    </source>
</evidence>
<name>A0A9K3M5A4_9STRA</name>
<comment type="caution">
    <text evidence="2">The sequence shown here is derived from an EMBL/GenBank/DDBJ whole genome shotgun (WGS) entry which is preliminary data.</text>
</comment>
<dbReference type="AlphaFoldDB" id="A0A9K3M5A4"/>
<keyword evidence="3" id="KW-1185">Reference proteome</keyword>
<organism evidence="2 3">
    <name type="scientific">Nitzschia inconspicua</name>
    <dbReference type="NCBI Taxonomy" id="303405"/>
    <lineage>
        <taxon>Eukaryota</taxon>
        <taxon>Sar</taxon>
        <taxon>Stramenopiles</taxon>
        <taxon>Ochrophyta</taxon>
        <taxon>Bacillariophyta</taxon>
        <taxon>Bacillariophyceae</taxon>
        <taxon>Bacillariophycidae</taxon>
        <taxon>Bacillariales</taxon>
        <taxon>Bacillariaceae</taxon>
        <taxon>Nitzschia</taxon>
    </lineage>
</organism>
<protein>
    <submittedName>
        <fullName evidence="2">Uncharacterized protein</fullName>
    </submittedName>
</protein>
<keyword evidence="1" id="KW-0732">Signal</keyword>